<evidence type="ECO:0000256" key="9">
    <source>
        <dbReference type="PIRNR" id="PIRNR002869"/>
    </source>
</evidence>
<evidence type="ECO:0000256" key="5">
    <source>
        <dbReference type="ARBA" id="ARBA00022984"/>
    </source>
</evidence>
<reference evidence="11" key="1">
    <citation type="submission" date="2013-03" db="EMBL/GenBank/DDBJ databases">
        <title>Genome sequence of Chthonomonas calidirosea, the first sequenced genome from the Armatimonadetes phylum (formally candidate division OP10).</title>
        <authorList>
            <person name="Lee K.C.Y."/>
            <person name="Morgan X.C."/>
            <person name="Dunfield P.F."/>
            <person name="Tamas I."/>
            <person name="Houghton K.M."/>
            <person name="Vyssotski M."/>
            <person name="Ryan J.L.J."/>
            <person name="Lagutin K."/>
            <person name="McDonald I.R."/>
            <person name="Stott M.B."/>
        </authorList>
    </citation>
    <scope>NUCLEOTIDE SEQUENCE [LARGE SCALE GENOMIC DNA]</scope>
    <source>
        <strain evidence="11">DSM 23976 / ICMP 18418 / T49</strain>
    </source>
</reference>
<dbReference type="PANTHER" id="PTHR47019:SF1">
    <property type="entry name" value="LIPID II FLIPPASE MURJ"/>
    <property type="match status" value="1"/>
</dbReference>
<dbReference type="FunCoup" id="S0EZH3">
    <property type="interactions" value="258"/>
</dbReference>
<feature type="transmembrane region" description="Helical" evidence="8">
    <location>
        <begin position="295"/>
        <end position="314"/>
    </location>
</feature>
<dbReference type="UniPathway" id="UPA00219"/>
<evidence type="ECO:0000256" key="6">
    <source>
        <dbReference type="ARBA" id="ARBA00022989"/>
    </source>
</evidence>
<evidence type="ECO:0000313" key="11">
    <source>
        <dbReference type="Proteomes" id="UP000014227"/>
    </source>
</evidence>
<dbReference type="GO" id="GO:0015648">
    <property type="term" value="F:lipid-linked peptidoglycan transporter activity"/>
    <property type="evidence" value="ECO:0007669"/>
    <property type="project" value="UniProtKB-UniRule"/>
</dbReference>
<dbReference type="eggNOG" id="COG0728">
    <property type="taxonomic scope" value="Bacteria"/>
</dbReference>
<proteinExistence type="inferred from homology"/>
<dbReference type="GO" id="GO:0071555">
    <property type="term" value="P:cell wall organization"/>
    <property type="evidence" value="ECO:0007669"/>
    <property type="project" value="UniProtKB-UniRule"/>
</dbReference>
<feature type="transmembrane region" description="Helical" evidence="8">
    <location>
        <begin position="435"/>
        <end position="457"/>
    </location>
</feature>
<comment type="similarity">
    <text evidence="8 9">Belongs to the MurJ/MviN family.</text>
</comment>
<keyword evidence="11" id="KW-1185">Reference proteome</keyword>
<feature type="transmembrane region" description="Helical" evidence="8">
    <location>
        <begin position="477"/>
        <end position="498"/>
    </location>
</feature>
<keyword evidence="6 8" id="KW-1133">Transmembrane helix</keyword>
<feature type="transmembrane region" description="Helical" evidence="8">
    <location>
        <begin position="69"/>
        <end position="90"/>
    </location>
</feature>
<organism evidence="10 11">
    <name type="scientific">Chthonomonas calidirosea (strain DSM 23976 / ICMP 18418 / T49)</name>
    <dbReference type="NCBI Taxonomy" id="1303518"/>
    <lineage>
        <taxon>Bacteria</taxon>
        <taxon>Bacillati</taxon>
        <taxon>Armatimonadota</taxon>
        <taxon>Chthonomonadia</taxon>
        <taxon>Chthonomonadales</taxon>
        <taxon>Chthonomonadaceae</taxon>
        <taxon>Chthonomonas</taxon>
    </lineage>
</organism>
<dbReference type="STRING" id="454171.CP488_01618"/>
<dbReference type="EMBL" id="HF951689">
    <property type="protein sequence ID" value="CCW36269.1"/>
    <property type="molecule type" value="Genomic_DNA"/>
</dbReference>
<dbReference type="AlphaFoldDB" id="S0EZH3"/>
<keyword evidence="2 8" id="KW-1003">Cell membrane</keyword>
<dbReference type="KEGG" id="ccz:CCALI_02471"/>
<evidence type="ECO:0000256" key="4">
    <source>
        <dbReference type="ARBA" id="ARBA00022960"/>
    </source>
</evidence>
<feature type="transmembrane region" description="Helical" evidence="8">
    <location>
        <begin position="335"/>
        <end position="358"/>
    </location>
</feature>
<dbReference type="PATRIC" id="fig|1303518.3.peg.2568"/>
<dbReference type="InParanoid" id="S0EZH3"/>
<evidence type="ECO:0000313" key="10">
    <source>
        <dbReference type="EMBL" id="CCW36269.1"/>
    </source>
</evidence>
<feature type="transmembrane region" description="Helical" evidence="8">
    <location>
        <begin position="102"/>
        <end position="129"/>
    </location>
</feature>
<keyword evidence="4 8" id="KW-0133">Cell shape</keyword>
<dbReference type="OrthoDB" id="9786339at2"/>
<dbReference type="PIRSF" id="PIRSF002869">
    <property type="entry name" value="MviN"/>
    <property type="match status" value="1"/>
</dbReference>
<keyword evidence="7 8" id="KW-0472">Membrane</keyword>
<evidence type="ECO:0000256" key="2">
    <source>
        <dbReference type="ARBA" id="ARBA00022475"/>
    </source>
</evidence>
<dbReference type="PANTHER" id="PTHR47019">
    <property type="entry name" value="LIPID II FLIPPASE MURJ"/>
    <property type="match status" value="1"/>
</dbReference>
<sequence>MSSTTPSQSAGITTASYHSRRLTSNTLIMMVGLLGSRIAGFIRERVIAHQFGQQYYTDIYNGSFTIPDLIFFLIAGGAISSAFIPVFSEYIHTGREREAWRIFSVVLFVMTVFIGVLIVLGEIFAPTLVLLTNPGFAHIPHKVEDTVRLTRILLPAQLCFFLGGLMMGTLTARNIFSGQILGPILYNVGIIFGGLFLTKRYGVAGLCWGAVGGAFFGNFVLQWIFVRATGGYLVTKNLLRYLRHPGVIQVFKLMLPVILGLALPQVSTIIGKMFASDLGNGAQSALMNANKLMHVPIALFGQAAGIAIFPVMAAQAARKEMAALRASVNFGLRAILFMSVPASILLYVLALPIIQFLLQTGKYSYEDALIAAAVLRCFAIGTFAWCAISVAARGFYAMQDTKTPVIIGTLVTFVLVGLNLVFFKLFDRHDQTHAVANIALTISITAILDMLALVYMLRIKLRGINGDRLMQSVLRTVLASGVAGIVCWVLRNALQGFFVQRQRYAFSINPGYRPHVTFEAFVIVTVCLTLSTVVYLGMALWLRMEEVNVLRRLFRRRAIASTN</sequence>
<feature type="transmembrane region" description="Helical" evidence="8">
    <location>
        <begin position="404"/>
        <end position="423"/>
    </location>
</feature>
<dbReference type="GO" id="GO:0009252">
    <property type="term" value="P:peptidoglycan biosynthetic process"/>
    <property type="evidence" value="ECO:0007669"/>
    <property type="project" value="UniProtKB-UniRule"/>
</dbReference>
<dbReference type="GO" id="GO:0008360">
    <property type="term" value="P:regulation of cell shape"/>
    <property type="evidence" value="ECO:0007669"/>
    <property type="project" value="UniProtKB-UniRule"/>
</dbReference>
<keyword evidence="8 9" id="KW-0813">Transport</keyword>
<evidence type="ECO:0000256" key="8">
    <source>
        <dbReference type="HAMAP-Rule" id="MF_02078"/>
    </source>
</evidence>
<dbReference type="HAMAP" id="MF_02078">
    <property type="entry name" value="MurJ_MviN"/>
    <property type="match status" value="1"/>
</dbReference>
<feature type="transmembrane region" description="Helical" evidence="8">
    <location>
        <begin position="518"/>
        <end position="542"/>
    </location>
</feature>
<keyword evidence="3 8" id="KW-0812">Transmembrane</keyword>
<dbReference type="HOGENOM" id="CLU_006797_5_2_0"/>
<protein>
    <recommendedName>
        <fullName evidence="8">Probable lipid II flippase MurJ</fullName>
    </recommendedName>
</protein>
<feature type="transmembrane region" description="Helical" evidence="8">
    <location>
        <begin position="203"/>
        <end position="226"/>
    </location>
</feature>
<dbReference type="CDD" id="cd13123">
    <property type="entry name" value="MATE_MurJ_like"/>
    <property type="match status" value="1"/>
</dbReference>
<dbReference type="InterPro" id="IPR004268">
    <property type="entry name" value="MurJ"/>
</dbReference>
<feature type="transmembrane region" description="Helical" evidence="8">
    <location>
        <begin position="180"/>
        <end position="197"/>
    </location>
</feature>
<dbReference type="Proteomes" id="UP000014227">
    <property type="component" value="Chromosome I"/>
</dbReference>
<evidence type="ECO:0000256" key="3">
    <source>
        <dbReference type="ARBA" id="ARBA00022692"/>
    </source>
</evidence>
<name>S0EZH3_CHTCT</name>
<evidence type="ECO:0000256" key="1">
    <source>
        <dbReference type="ARBA" id="ARBA00004651"/>
    </source>
</evidence>
<gene>
    <name evidence="8" type="primary">murJ</name>
    <name evidence="10" type="ORF">CCALI_02471</name>
</gene>
<dbReference type="InterPro" id="IPR051050">
    <property type="entry name" value="Lipid_II_flippase_MurJ/MviN"/>
</dbReference>
<keyword evidence="8 9" id="KW-0961">Cell wall biogenesis/degradation</keyword>
<feature type="transmembrane region" description="Helical" evidence="8">
    <location>
        <begin position="247"/>
        <end position="275"/>
    </location>
</feature>
<dbReference type="RefSeq" id="WP_016483781.1">
    <property type="nucleotide sequence ID" value="NC_021487.1"/>
</dbReference>
<dbReference type="GO" id="GO:0034204">
    <property type="term" value="P:lipid translocation"/>
    <property type="evidence" value="ECO:0007669"/>
    <property type="project" value="TreeGrafter"/>
</dbReference>
<comment type="function">
    <text evidence="8 9">Involved in peptidoglycan biosynthesis. Transports lipid-linked peptidoglycan precursors from the inner to the outer leaflet of the cytoplasmic membrane.</text>
</comment>
<dbReference type="Pfam" id="PF03023">
    <property type="entry name" value="MurJ"/>
    <property type="match status" value="1"/>
</dbReference>
<dbReference type="PRINTS" id="PR01806">
    <property type="entry name" value="VIRFACTRMVIN"/>
</dbReference>
<dbReference type="NCBIfam" id="TIGR01695">
    <property type="entry name" value="murJ_mviN"/>
    <property type="match status" value="1"/>
</dbReference>
<comment type="pathway">
    <text evidence="8">Cell wall biogenesis; peptidoglycan biosynthesis.</text>
</comment>
<accession>S0EZH3</accession>
<evidence type="ECO:0000256" key="7">
    <source>
        <dbReference type="ARBA" id="ARBA00023136"/>
    </source>
</evidence>
<keyword evidence="5 8" id="KW-0573">Peptidoglycan synthesis</keyword>
<comment type="subcellular location">
    <subcellularLocation>
        <location evidence="1 8">Cell membrane</location>
        <topology evidence="1 8">Multi-pass membrane protein</topology>
    </subcellularLocation>
</comment>
<dbReference type="GO" id="GO:0005886">
    <property type="term" value="C:plasma membrane"/>
    <property type="evidence" value="ECO:0007669"/>
    <property type="project" value="UniProtKB-SubCell"/>
</dbReference>
<feature type="transmembrane region" description="Helical" evidence="8">
    <location>
        <begin position="370"/>
        <end position="392"/>
    </location>
</feature>